<comment type="caution">
    <text evidence="1">The sequence shown here is derived from an EMBL/GenBank/DDBJ whole genome shotgun (WGS) entry which is preliminary data.</text>
</comment>
<protein>
    <submittedName>
        <fullName evidence="1">Unnamed protein product</fullName>
    </submittedName>
</protein>
<evidence type="ECO:0000313" key="2">
    <source>
        <dbReference type="Proteomes" id="UP001165083"/>
    </source>
</evidence>
<keyword evidence="2" id="KW-1185">Reference proteome</keyword>
<dbReference type="SUPFAM" id="SSF48403">
    <property type="entry name" value="Ankyrin repeat"/>
    <property type="match status" value="1"/>
</dbReference>
<sequence>MRLSIFGNARLPEAVMALPHVIHNIAVMAMTPVEVLLEAARTSQLKWLGELVDTFDRRLLFASAVHAAATNNVKVVTVLLERIITSHLSDDTENDTKYVRWSQEQIAQLVTADNDSSCIIKILEETYVNSNERHIVCLVMEQAVATGNLSLVKWISEFMCKHSLHDELSDDIMSAAICWGHIDVAEYFLSVGQFEWYSVIMILMKRSGEVNSTSWTEFLRLAVLCLIVSSKRALFGKDSVRRFLYEQNRVSTPSLNRAFEYSRSLVAVKLLYQSGKILPDSVIVLFRNAANGGDVGGLPFPPIQRL</sequence>
<reference evidence="1" key="1">
    <citation type="submission" date="2023-04" db="EMBL/GenBank/DDBJ databases">
        <title>Phytophthora lilii NBRC 32176.</title>
        <authorList>
            <person name="Ichikawa N."/>
            <person name="Sato H."/>
            <person name="Tonouchi N."/>
        </authorList>
    </citation>
    <scope>NUCLEOTIDE SEQUENCE</scope>
    <source>
        <strain evidence="1">NBRC 32176</strain>
    </source>
</reference>
<dbReference type="EMBL" id="BSXW01000457">
    <property type="protein sequence ID" value="GMF22965.1"/>
    <property type="molecule type" value="Genomic_DNA"/>
</dbReference>
<accession>A0A9W6TV30</accession>
<name>A0A9W6TV30_9STRA</name>
<organism evidence="1 2">
    <name type="scientific">Phytophthora lilii</name>
    <dbReference type="NCBI Taxonomy" id="2077276"/>
    <lineage>
        <taxon>Eukaryota</taxon>
        <taxon>Sar</taxon>
        <taxon>Stramenopiles</taxon>
        <taxon>Oomycota</taxon>
        <taxon>Peronosporomycetes</taxon>
        <taxon>Peronosporales</taxon>
        <taxon>Peronosporaceae</taxon>
        <taxon>Phytophthora</taxon>
    </lineage>
</organism>
<gene>
    <name evidence="1" type="ORF">Plil01_000922600</name>
</gene>
<dbReference type="AlphaFoldDB" id="A0A9W6TV30"/>
<proteinExistence type="predicted"/>
<evidence type="ECO:0000313" key="1">
    <source>
        <dbReference type="EMBL" id="GMF22965.1"/>
    </source>
</evidence>
<dbReference type="InterPro" id="IPR036770">
    <property type="entry name" value="Ankyrin_rpt-contain_sf"/>
</dbReference>
<dbReference type="Proteomes" id="UP001165083">
    <property type="component" value="Unassembled WGS sequence"/>
</dbReference>